<feature type="chain" id="PRO_5022073920" evidence="2">
    <location>
        <begin position="22"/>
        <end position="374"/>
    </location>
</feature>
<dbReference type="PROSITE" id="PS51257">
    <property type="entry name" value="PROKAR_LIPOPROTEIN"/>
    <property type="match status" value="1"/>
</dbReference>
<dbReference type="Proteomes" id="UP000318578">
    <property type="component" value="Unassembled WGS sequence"/>
</dbReference>
<evidence type="ECO:0000256" key="2">
    <source>
        <dbReference type="SAM" id="SignalP"/>
    </source>
</evidence>
<gene>
    <name evidence="3" type="ORF">FNH06_11360</name>
</gene>
<feature type="signal peptide" evidence="2">
    <location>
        <begin position="1"/>
        <end position="21"/>
    </location>
</feature>
<comment type="caution">
    <text evidence="3">The sequence shown here is derived from an EMBL/GenBank/DDBJ whole genome shotgun (WGS) entry which is preliminary data.</text>
</comment>
<dbReference type="SUPFAM" id="SSF53850">
    <property type="entry name" value="Periplasmic binding protein-like II"/>
    <property type="match status" value="1"/>
</dbReference>
<dbReference type="EMBL" id="VJZA01000014">
    <property type="protein sequence ID" value="TVT22940.1"/>
    <property type="molecule type" value="Genomic_DNA"/>
</dbReference>
<dbReference type="Pfam" id="PF01547">
    <property type="entry name" value="SBP_bac_1"/>
    <property type="match status" value="1"/>
</dbReference>
<dbReference type="AlphaFoldDB" id="A0A558AFA8"/>
<dbReference type="PANTHER" id="PTHR30006">
    <property type="entry name" value="THIAMINE-BINDING PERIPLASMIC PROTEIN-RELATED"/>
    <property type="match status" value="1"/>
</dbReference>
<evidence type="ECO:0000313" key="3">
    <source>
        <dbReference type="EMBL" id="TVT22940.1"/>
    </source>
</evidence>
<reference evidence="3 4" key="1">
    <citation type="submission" date="2019-07" db="EMBL/GenBank/DDBJ databases">
        <title>New species of Amycolatopsis and Streptomyces.</title>
        <authorList>
            <person name="Duangmal K."/>
            <person name="Teo W.F.A."/>
            <person name="Lipun K."/>
        </authorList>
    </citation>
    <scope>NUCLEOTIDE SEQUENCE [LARGE SCALE GENOMIC DNA]</scope>
    <source>
        <strain evidence="3 4">JCM 30562</strain>
    </source>
</reference>
<proteinExistence type="predicted"/>
<keyword evidence="4" id="KW-1185">Reference proteome</keyword>
<evidence type="ECO:0000256" key="1">
    <source>
        <dbReference type="ARBA" id="ARBA00022729"/>
    </source>
</evidence>
<keyword evidence="1 2" id="KW-0732">Signal</keyword>
<dbReference type="InterPro" id="IPR006059">
    <property type="entry name" value="SBP"/>
</dbReference>
<evidence type="ECO:0000313" key="4">
    <source>
        <dbReference type="Proteomes" id="UP000318578"/>
    </source>
</evidence>
<sequence length="374" mass="40318">MRTRTFGLISAAVVVTFVATACGGGVADSGQQAPGGGGSAKADQVYAQIAALPKDQQRAKAVELAKSEGTLSLYTSMTADVADAVSKKFQDQFGIKVSVFRGNSETVLQRTSQESSANRLGADVIESDFPQMTILSSQKLLADYNGAALDKVQQAGKFPDWTATRFNVLLPAWNTNLISPGDEPKSWEDLADPKYRGKLSIEASDSDWYENVTHYWLTHGKTQQQVDQLWQGIVANAKTVKGHTTMAQLLGAGQTGMDAMNYTYITERSKLDGAPVAYRPASGTNPIPAFPRPNGIGMLKAAQHPAAAWLFYDWMLTEGQQVLVSLHLTPSTTVPGDDSFQGVNLVPYDVDTLTKDGATWDTKYDDLLRGVAAN</sequence>
<protein>
    <submittedName>
        <fullName evidence="3">Extracellular solute-binding protein</fullName>
    </submittedName>
</protein>
<dbReference type="PANTHER" id="PTHR30006:SF24">
    <property type="entry name" value="SLL0237 PROTEIN"/>
    <property type="match status" value="1"/>
</dbReference>
<organism evidence="3 4">
    <name type="scientific">Amycolatopsis acidiphila</name>
    <dbReference type="NCBI Taxonomy" id="715473"/>
    <lineage>
        <taxon>Bacteria</taxon>
        <taxon>Bacillati</taxon>
        <taxon>Actinomycetota</taxon>
        <taxon>Actinomycetes</taxon>
        <taxon>Pseudonocardiales</taxon>
        <taxon>Pseudonocardiaceae</taxon>
        <taxon>Amycolatopsis</taxon>
    </lineage>
</organism>
<dbReference type="RefSeq" id="WP_144637421.1">
    <property type="nucleotide sequence ID" value="NZ_BNAX01000001.1"/>
</dbReference>
<accession>A0A558AFA8</accession>
<dbReference type="OrthoDB" id="366726at2"/>
<name>A0A558AFA8_9PSEU</name>
<dbReference type="Gene3D" id="3.40.190.10">
    <property type="entry name" value="Periplasmic binding protein-like II"/>
    <property type="match status" value="2"/>
</dbReference>